<dbReference type="Pfam" id="PF13692">
    <property type="entry name" value="Glyco_trans_1_4"/>
    <property type="match status" value="1"/>
</dbReference>
<dbReference type="RefSeq" id="WP_013930300.1">
    <property type="nucleotide sequence ID" value="NC_015703.1"/>
</dbReference>
<dbReference type="GO" id="GO:0016740">
    <property type="term" value="F:transferase activity"/>
    <property type="evidence" value="ECO:0007669"/>
    <property type="project" value="UniProtKB-KW"/>
</dbReference>
<reference evidence="1 2" key="2">
    <citation type="journal article" date="2012" name="Stand. Genomic Sci.">
        <title>Complete genome sequence of the aquatic bacterium Runella slithyformis type strain (LSU 4(T)).</title>
        <authorList>
            <person name="Copeland A."/>
            <person name="Zhang X."/>
            <person name="Misra M."/>
            <person name="Lapidus A."/>
            <person name="Nolan M."/>
            <person name="Lucas S."/>
            <person name="Deshpande S."/>
            <person name="Cheng J.F."/>
            <person name="Tapia R."/>
            <person name="Goodwin L.A."/>
            <person name="Pitluck S."/>
            <person name="Liolios K."/>
            <person name="Pagani I."/>
            <person name="Ivanova N."/>
            <person name="Mikhailova N."/>
            <person name="Pati A."/>
            <person name="Chen A."/>
            <person name="Palaniappan K."/>
            <person name="Land M."/>
            <person name="Hauser L."/>
            <person name="Pan C."/>
            <person name="Jeffries C.D."/>
            <person name="Detter J.C."/>
            <person name="Brambilla E.M."/>
            <person name="Rohde M."/>
            <person name="Djao O.D."/>
            <person name="Goker M."/>
            <person name="Sikorski J."/>
            <person name="Tindall B.J."/>
            <person name="Woyke T."/>
            <person name="Bristow J."/>
            <person name="Eisen J.A."/>
            <person name="Markowitz V."/>
            <person name="Hugenholtz P."/>
            <person name="Kyrpides N.C."/>
            <person name="Klenk H.P."/>
            <person name="Mavromatis K."/>
        </authorList>
    </citation>
    <scope>NUCLEOTIDE SEQUENCE [LARGE SCALE GENOMIC DNA]</scope>
    <source>
        <strain evidence="2">ATCC 29530 / DSM 19594 / LMG 11500 / NCIMB 11436 / LSU 4</strain>
    </source>
</reference>
<sequence>MKNVLIVTPFMPYPLNSGGNIAQFVFIDKLRDDYNLYLLFPQNEIDDNFTKLSLIWSNVTLLPFKETFNLKVKRYISQKIPAIFEKYITIYSLNKRYYDINILYNTKMFESDKYYIDKEFVRYIEKLVTIYNIDLIQVEFYDFISLGKLLSINVEKVFIHHEIRFVRESREMKLLKPSNSRIQRLLEKNKLHEISMLSFYDKIVTLSKVDVEILQSNLPNKNILPSPIPILPNINFLHNNYSVEFSNKLVFLGGGAHFPNVDGLTWFLDNVWEMIKIDFPDVNLFIVGSWPEHKIRKFKNDSRVKFLGFVEDLSDILIGSIFIIPIRIGSGIRMKIVEAINLGCPIISTTVGIEGINLEPNTDYLLSDTPLDFLKSVKTLIGNPELYRLLINNSKNNYNRHYSFDALIKQRKNIYN</sequence>
<evidence type="ECO:0000313" key="1">
    <source>
        <dbReference type="EMBL" id="AEI51011.1"/>
    </source>
</evidence>
<dbReference type="AlphaFoldDB" id="A0A7U4E7U3"/>
<dbReference type="PANTHER" id="PTHR12526:SF630">
    <property type="entry name" value="GLYCOSYLTRANSFERASE"/>
    <property type="match status" value="1"/>
</dbReference>
<dbReference type="EMBL" id="CP002859">
    <property type="protein sequence ID" value="AEI51011.1"/>
    <property type="molecule type" value="Genomic_DNA"/>
</dbReference>
<accession>A0A7U4E7U3</accession>
<proteinExistence type="predicted"/>
<dbReference type="Gene3D" id="3.40.50.2000">
    <property type="entry name" value="Glycogen Phosphorylase B"/>
    <property type="match status" value="2"/>
</dbReference>
<dbReference type="Proteomes" id="UP000000493">
    <property type="component" value="Chromosome"/>
</dbReference>
<dbReference type="PANTHER" id="PTHR12526">
    <property type="entry name" value="GLYCOSYLTRANSFERASE"/>
    <property type="match status" value="1"/>
</dbReference>
<keyword evidence="1" id="KW-0808">Transferase</keyword>
<dbReference type="CDD" id="cd03801">
    <property type="entry name" value="GT4_PimA-like"/>
    <property type="match status" value="1"/>
</dbReference>
<gene>
    <name evidence="1" type="ordered locus">Runsl_4692</name>
</gene>
<keyword evidence="2" id="KW-1185">Reference proteome</keyword>
<reference evidence="2" key="1">
    <citation type="submission" date="2011-06" db="EMBL/GenBank/DDBJ databases">
        <title>The complete genome of chromosome of Runella slithyformis DSM 19594.</title>
        <authorList>
            <consortium name="US DOE Joint Genome Institute (JGI-PGF)"/>
            <person name="Lucas S."/>
            <person name="Han J."/>
            <person name="Lapidus A."/>
            <person name="Bruce D."/>
            <person name="Goodwin L."/>
            <person name="Pitluck S."/>
            <person name="Peters L."/>
            <person name="Kyrpides N."/>
            <person name="Mavromatis K."/>
            <person name="Ivanova N."/>
            <person name="Ovchinnikova G."/>
            <person name="Zhang X."/>
            <person name="Misra M."/>
            <person name="Detter J.C."/>
            <person name="Tapia R."/>
            <person name="Han C."/>
            <person name="Land M."/>
            <person name="Hauser L."/>
            <person name="Markowitz V."/>
            <person name="Cheng J.-F."/>
            <person name="Hugenholtz P."/>
            <person name="Woyke T."/>
            <person name="Wu D."/>
            <person name="Tindall B."/>
            <person name="Faehrich R."/>
            <person name="Brambilla E."/>
            <person name="Klenk H.-P."/>
            <person name="Eisen J.A."/>
        </authorList>
    </citation>
    <scope>NUCLEOTIDE SEQUENCE [LARGE SCALE GENOMIC DNA]</scope>
    <source>
        <strain evidence="2">ATCC 29530 / DSM 19594 / LMG 11500 / NCIMB 11436 / LSU 4</strain>
    </source>
</reference>
<organism evidence="1 2">
    <name type="scientific">Runella slithyformis (strain ATCC 29530 / DSM 19594 / LMG 11500 / NCIMB 11436 / LSU 4)</name>
    <dbReference type="NCBI Taxonomy" id="761193"/>
    <lineage>
        <taxon>Bacteria</taxon>
        <taxon>Pseudomonadati</taxon>
        <taxon>Bacteroidota</taxon>
        <taxon>Cytophagia</taxon>
        <taxon>Cytophagales</taxon>
        <taxon>Spirosomataceae</taxon>
        <taxon>Runella</taxon>
    </lineage>
</organism>
<dbReference type="SUPFAM" id="SSF53756">
    <property type="entry name" value="UDP-Glycosyltransferase/glycogen phosphorylase"/>
    <property type="match status" value="1"/>
</dbReference>
<dbReference type="KEGG" id="rsi:Runsl_4692"/>
<protein>
    <submittedName>
        <fullName evidence="1">Glycosyl transferase group 1</fullName>
    </submittedName>
</protein>
<evidence type="ECO:0000313" key="2">
    <source>
        <dbReference type="Proteomes" id="UP000000493"/>
    </source>
</evidence>
<name>A0A7U4E7U3_RUNSL</name>